<dbReference type="EMBL" id="LAZR01013563">
    <property type="protein sequence ID" value="KKM21389.1"/>
    <property type="molecule type" value="Genomic_DNA"/>
</dbReference>
<proteinExistence type="predicted"/>
<name>A0A0F9ING7_9ZZZZ</name>
<protein>
    <submittedName>
        <fullName evidence="1">Uncharacterized protein</fullName>
    </submittedName>
</protein>
<evidence type="ECO:0000313" key="1">
    <source>
        <dbReference type="EMBL" id="KKM21389.1"/>
    </source>
</evidence>
<accession>A0A0F9ING7</accession>
<dbReference type="AlphaFoldDB" id="A0A0F9ING7"/>
<sequence>MKIKVPTVNQIGSLKYPVSFVSHMRTDDGWKGSLNERTGVIHIETEISGNMRDRTYLHEIVHQIDINYEIGLSEENISRIANGFCEYLNNLGIELDWSNIK</sequence>
<reference evidence="1" key="1">
    <citation type="journal article" date="2015" name="Nature">
        <title>Complex archaea that bridge the gap between prokaryotes and eukaryotes.</title>
        <authorList>
            <person name="Spang A."/>
            <person name="Saw J.H."/>
            <person name="Jorgensen S.L."/>
            <person name="Zaremba-Niedzwiedzka K."/>
            <person name="Martijn J."/>
            <person name="Lind A.E."/>
            <person name="van Eijk R."/>
            <person name="Schleper C."/>
            <person name="Guy L."/>
            <person name="Ettema T.J."/>
        </authorList>
    </citation>
    <scope>NUCLEOTIDE SEQUENCE</scope>
</reference>
<comment type="caution">
    <text evidence="1">The sequence shown here is derived from an EMBL/GenBank/DDBJ whole genome shotgun (WGS) entry which is preliminary data.</text>
</comment>
<organism evidence="1">
    <name type="scientific">marine sediment metagenome</name>
    <dbReference type="NCBI Taxonomy" id="412755"/>
    <lineage>
        <taxon>unclassified sequences</taxon>
        <taxon>metagenomes</taxon>
        <taxon>ecological metagenomes</taxon>
    </lineage>
</organism>
<gene>
    <name evidence="1" type="ORF">LCGC14_1636000</name>
</gene>